<dbReference type="InterPro" id="IPR003594">
    <property type="entry name" value="HATPase_dom"/>
</dbReference>
<dbReference type="OrthoDB" id="5184914at2"/>
<reference evidence="3 4" key="1">
    <citation type="submission" date="2018-06" db="EMBL/GenBank/DDBJ databases">
        <authorList>
            <consortium name="Pathogen Informatics"/>
            <person name="Doyle S."/>
        </authorList>
    </citation>
    <scope>NUCLEOTIDE SEQUENCE [LARGE SCALE GENOMIC DNA]</scope>
    <source>
        <strain evidence="3 4">NCTC10821</strain>
    </source>
</reference>
<dbReference type="EMBL" id="UGQT01000001">
    <property type="protein sequence ID" value="STZ62454.1"/>
    <property type="molecule type" value="Genomic_DNA"/>
</dbReference>
<keyword evidence="1" id="KW-0418">Kinase</keyword>
<dbReference type="PANTHER" id="PTHR35526:SF3">
    <property type="entry name" value="ANTI-SIGMA-F FACTOR RSBW"/>
    <property type="match status" value="1"/>
</dbReference>
<proteinExistence type="predicted"/>
<keyword evidence="1" id="KW-0723">Serine/threonine-protein kinase</keyword>
<feature type="domain" description="Histidine kinase/HSP90-like ATPase" evidence="2">
    <location>
        <begin position="22"/>
        <end position="141"/>
    </location>
</feature>
<protein>
    <submittedName>
        <fullName evidence="3">Putative anti-sigma regulatory factor</fullName>
    </submittedName>
</protein>
<gene>
    <name evidence="3" type="ORF">NCTC10821_06023</name>
</gene>
<dbReference type="SUPFAM" id="SSF55874">
    <property type="entry name" value="ATPase domain of HSP90 chaperone/DNA topoisomerase II/histidine kinase"/>
    <property type="match status" value="1"/>
</dbReference>
<dbReference type="Proteomes" id="UP000254978">
    <property type="component" value="Unassembled WGS sequence"/>
</dbReference>
<dbReference type="InterPro" id="IPR036890">
    <property type="entry name" value="HATPase_C_sf"/>
</dbReference>
<dbReference type="Pfam" id="PF13581">
    <property type="entry name" value="HATPase_c_2"/>
    <property type="match status" value="1"/>
</dbReference>
<keyword evidence="4" id="KW-1185">Reference proteome</keyword>
<name>A0A378TPF4_9MYCO</name>
<sequence length="158" mass="17423">MRKTNDSAVPEPDVFDRSDVVADAVSVVTVREELERWLKRGFELDALRLNDLVLAVNEALANVAEFAYRHASQPGTVDIRAEHDRSTSILTITVTDRGSWRDDSEREPRRTRGRGIPLMEALSDEVGIDAGSQGTTVCMRFGNIAPLAARNDDEVATA</sequence>
<dbReference type="AlphaFoldDB" id="A0A378TPF4"/>
<accession>A0A378TPF4</accession>
<organism evidence="3 4">
    <name type="scientific">Mycolicibacterium tokaiense</name>
    <dbReference type="NCBI Taxonomy" id="39695"/>
    <lineage>
        <taxon>Bacteria</taxon>
        <taxon>Bacillati</taxon>
        <taxon>Actinomycetota</taxon>
        <taxon>Actinomycetes</taxon>
        <taxon>Mycobacteriales</taxon>
        <taxon>Mycobacteriaceae</taxon>
        <taxon>Mycolicibacterium</taxon>
    </lineage>
</organism>
<evidence type="ECO:0000313" key="3">
    <source>
        <dbReference type="EMBL" id="STZ62454.1"/>
    </source>
</evidence>
<dbReference type="Gene3D" id="3.30.565.10">
    <property type="entry name" value="Histidine kinase-like ATPase, C-terminal domain"/>
    <property type="match status" value="1"/>
</dbReference>
<dbReference type="GO" id="GO:0004674">
    <property type="term" value="F:protein serine/threonine kinase activity"/>
    <property type="evidence" value="ECO:0007669"/>
    <property type="project" value="UniProtKB-KW"/>
</dbReference>
<dbReference type="RefSeq" id="WP_115281151.1">
    <property type="nucleotide sequence ID" value="NZ_AP022600.1"/>
</dbReference>
<dbReference type="PANTHER" id="PTHR35526">
    <property type="entry name" value="ANTI-SIGMA-F FACTOR RSBW-RELATED"/>
    <property type="match status" value="1"/>
</dbReference>
<dbReference type="InterPro" id="IPR050267">
    <property type="entry name" value="Anti-sigma-factor_SerPK"/>
</dbReference>
<evidence type="ECO:0000313" key="4">
    <source>
        <dbReference type="Proteomes" id="UP000254978"/>
    </source>
</evidence>
<evidence type="ECO:0000256" key="1">
    <source>
        <dbReference type="ARBA" id="ARBA00022527"/>
    </source>
</evidence>
<evidence type="ECO:0000259" key="2">
    <source>
        <dbReference type="Pfam" id="PF13581"/>
    </source>
</evidence>
<dbReference type="CDD" id="cd16936">
    <property type="entry name" value="HATPase_RsbW-like"/>
    <property type="match status" value="1"/>
</dbReference>
<keyword evidence="1" id="KW-0808">Transferase</keyword>